<dbReference type="InterPro" id="IPR024728">
    <property type="entry name" value="PolY_HhH_motif"/>
</dbReference>
<dbReference type="PANTHER" id="PTHR11076">
    <property type="entry name" value="DNA REPAIR POLYMERASE UMUC / TRANSFERASE FAMILY MEMBER"/>
    <property type="match status" value="1"/>
</dbReference>
<dbReference type="GO" id="GO:0003887">
    <property type="term" value="F:DNA-directed DNA polymerase activity"/>
    <property type="evidence" value="ECO:0007669"/>
    <property type="project" value="UniProtKB-UniRule"/>
</dbReference>
<feature type="active site" evidence="6">
    <location>
        <position position="114"/>
    </location>
</feature>
<evidence type="ECO:0000256" key="2">
    <source>
        <dbReference type="ARBA" id="ARBA00022457"/>
    </source>
</evidence>
<dbReference type="GO" id="GO:0009432">
    <property type="term" value="P:SOS response"/>
    <property type="evidence" value="ECO:0007669"/>
    <property type="project" value="TreeGrafter"/>
</dbReference>
<dbReference type="Gene3D" id="3.30.1490.100">
    <property type="entry name" value="DNA polymerase, Y-family, little finger domain"/>
    <property type="match status" value="1"/>
</dbReference>
<gene>
    <name evidence="6" type="primary">dinB</name>
    <name evidence="8" type="ORF">bsdtw1_04617</name>
</gene>
<dbReference type="InterPro" id="IPR050116">
    <property type="entry name" value="DNA_polymerase-Y"/>
</dbReference>
<comment type="subcellular location">
    <subcellularLocation>
        <location evidence="6">Cytoplasm</location>
    </subcellularLocation>
</comment>
<keyword evidence="6" id="KW-0235">DNA replication</keyword>
<dbReference type="GO" id="GO:0005829">
    <property type="term" value="C:cytosol"/>
    <property type="evidence" value="ECO:0007669"/>
    <property type="project" value="TreeGrafter"/>
</dbReference>
<dbReference type="Pfam" id="PF11798">
    <property type="entry name" value="IMS_HHH"/>
    <property type="match status" value="1"/>
</dbReference>
<dbReference type="SUPFAM" id="SSF100879">
    <property type="entry name" value="Lesion bypass DNA polymerase (Y-family), little finger domain"/>
    <property type="match status" value="1"/>
</dbReference>
<evidence type="ECO:0000256" key="6">
    <source>
        <dbReference type="HAMAP-Rule" id="MF_01113"/>
    </source>
</evidence>
<keyword evidence="2 6" id="KW-0515">Mutator protein</keyword>
<organism evidence="8 9">
    <name type="scientific">Clostridium fungisolvens</name>
    <dbReference type="NCBI Taxonomy" id="1604897"/>
    <lineage>
        <taxon>Bacteria</taxon>
        <taxon>Bacillati</taxon>
        <taxon>Bacillota</taxon>
        <taxon>Clostridia</taxon>
        <taxon>Eubacteriales</taxon>
        <taxon>Clostridiaceae</taxon>
        <taxon>Clostridium</taxon>
    </lineage>
</organism>
<dbReference type="RefSeq" id="WP_183279896.1">
    <property type="nucleotide sequence ID" value="NZ_BLZR01000002.1"/>
</dbReference>
<feature type="binding site" evidence="6">
    <location>
        <position position="113"/>
    </location>
    <ligand>
        <name>Mg(2+)</name>
        <dbReference type="ChEBI" id="CHEBI:18420"/>
    </ligand>
</feature>
<evidence type="ECO:0000256" key="4">
    <source>
        <dbReference type="ARBA" id="ARBA00022763"/>
    </source>
</evidence>
<dbReference type="InterPro" id="IPR043128">
    <property type="entry name" value="Rev_trsase/Diguanyl_cyclase"/>
</dbReference>
<comment type="catalytic activity">
    <reaction evidence="6">
        <text>DNA(n) + a 2'-deoxyribonucleoside 5'-triphosphate = DNA(n+1) + diphosphate</text>
        <dbReference type="Rhea" id="RHEA:22508"/>
        <dbReference type="Rhea" id="RHEA-COMP:17339"/>
        <dbReference type="Rhea" id="RHEA-COMP:17340"/>
        <dbReference type="ChEBI" id="CHEBI:33019"/>
        <dbReference type="ChEBI" id="CHEBI:61560"/>
        <dbReference type="ChEBI" id="CHEBI:173112"/>
        <dbReference type="EC" id="2.7.7.7"/>
    </reaction>
</comment>
<keyword evidence="5 6" id="KW-0239">DNA-directed DNA polymerase</keyword>
<accession>A0A6V8SP60</accession>
<protein>
    <recommendedName>
        <fullName evidence="6">DNA polymerase IV</fullName>
        <shortName evidence="6">Pol IV</shortName>
        <ecNumber evidence="6">2.7.7.7</ecNumber>
    </recommendedName>
</protein>
<dbReference type="InterPro" id="IPR022880">
    <property type="entry name" value="DNApol_IV"/>
</dbReference>
<dbReference type="GO" id="GO:0006281">
    <property type="term" value="P:DNA repair"/>
    <property type="evidence" value="ECO:0007669"/>
    <property type="project" value="UniProtKB-UniRule"/>
</dbReference>
<evidence type="ECO:0000313" key="9">
    <source>
        <dbReference type="Proteomes" id="UP000580568"/>
    </source>
</evidence>
<dbReference type="GO" id="GO:0003684">
    <property type="term" value="F:damaged DNA binding"/>
    <property type="evidence" value="ECO:0007669"/>
    <property type="project" value="InterPro"/>
</dbReference>
<keyword evidence="6" id="KW-0234">DNA repair</keyword>
<sequence>MFSKRLIFHIDVNSAYLSWEACHRLQHGETLDLREVPSAIGGNPKNRHGIILAKSIPAKKYNITTGESLYTALKKCPNLLVVPPKYDLYMKCSNSMMSILKEYSPQIQRFSVDECFMDLTYSNLNMDPISIATKIKNQIKDTLGFTVNIGISTNKLLAKMASDFEKPDKIHTLYENEIKEKMWPLPIEDLFMVGRSTAPKLRALNINTIGDLAHYDLDILKYEFKSFGLTLLNYANGIENSSVLSESHNTMKSIGNSTTIAYDITNKEDAYKIILSLVETVSIRLRNSDCYCKVISIHVKNSSFMSYSKQIKLFNPTDSTMSIFTTCCKLLDKLWIGDPIRHIGVHVSDLSSNNTYQISLFDEKHIEKTKNLDRTIDEIREKFGDYSVVRGTFVNSGIKPLCGGVGEDDYTIMSSIL</sequence>
<proteinExistence type="inferred from homology"/>
<dbReference type="Pfam" id="PF11799">
    <property type="entry name" value="IMS_C"/>
    <property type="match status" value="1"/>
</dbReference>
<dbReference type="SUPFAM" id="SSF56672">
    <property type="entry name" value="DNA/RNA polymerases"/>
    <property type="match status" value="1"/>
</dbReference>
<dbReference type="GO" id="GO:0042276">
    <property type="term" value="P:error-prone translesion synthesis"/>
    <property type="evidence" value="ECO:0007669"/>
    <property type="project" value="TreeGrafter"/>
</dbReference>
<evidence type="ECO:0000256" key="5">
    <source>
        <dbReference type="ARBA" id="ARBA00022932"/>
    </source>
</evidence>
<dbReference type="CDD" id="cd03586">
    <property type="entry name" value="PolY_Pol_IV_kappa"/>
    <property type="match status" value="1"/>
</dbReference>
<dbReference type="InterPro" id="IPR017961">
    <property type="entry name" value="DNA_pol_Y-fam_little_finger"/>
</dbReference>
<dbReference type="AlphaFoldDB" id="A0A6V8SP60"/>
<dbReference type="InterPro" id="IPR043502">
    <property type="entry name" value="DNA/RNA_pol_sf"/>
</dbReference>
<dbReference type="Gene3D" id="3.40.1170.60">
    <property type="match status" value="1"/>
</dbReference>
<evidence type="ECO:0000259" key="7">
    <source>
        <dbReference type="PROSITE" id="PS50173"/>
    </source>
</evidence>
<keyword evidence="6" id="KW-0238">DNA-binding</keyword>
<comment type="similarity">
    <text evidence="1 6">Belongs to the DNA polymerase type-Y family.</text>
</comment>
<dbReference type="EMBL" id="BLZR01000002">
    <property type="protein sequence ID" value="GFP78395.1"/>
    <property type="molecule type" value="Genomic_DNA"/>
</dbReference>
<dbReference type="HAMAP" id="MF_01113">
    <property type="entry name" value="DNApol_IV"/>
    <property type="match status" value="1"/>
</dbReference>
<keyword evidence="6" id="KW-0808">Transferase</keyword>
<dbReference type="InterPro" id="IPR001126">
    <property type="entry name" value="UmuC"/>
</dbReference>
<keyword evidence="6" id="KW-0479">Metal-binding</keyword>
<dbReference type="PROSITE" id="PS50173">
    <property type="entry name" value="UMUC"/>
    <property type="match status" value="1"/>
</dbReference>
<dbReference type="Gene3D" id="1.10.150.20">
    <property type="entry name" value="5' to 3' exonuclease, C-terminal subdomain"/>
    <property type="match status" value="1"/>
</dbReference>
<keyword evidence="3 6" id="KW-0548">Nucleotidyltransferase</keyword>
<evidence type="ECO:0000256" key="1">
    <source>
        <dbReference type="ARBA" id="ARBA00010945"/>
    </source>
</evidence>
<keyword evidence="6" id="KW-0460">Magnesium</keyword>
<keyword evidence="4 6" id="KW-0227">DNA damage</keyword>
<dbReference type="EC" id="2.7.7.7" evidence="6"/>
<comment type="subunit">
    <text evidence="6">Monomer.</text>
</comment>
<dbReference type="GO" id="GO:0000287">
    <property type="term" value="F:magnesium ion binding"/>
    <property type="evidence" value="ECO:0007669"/>
    <property type="project" value="UniProtKB-UniRule"/>
</dbReference>
<dbReference type="Pfam" id="PF00817">
    <property type="entry name" value="IMS"/>
    <property type="match status" value="1"/>
</dbReference>
<dbReference type="GO" id="GO:0006261">
    <property type="term" value="P:DNA-templated DNA replication"/>
    <property type="evidence" value="ECO:0007669"/>
    <property type="project" value="UniProtKB-UniRule"/>
</dbReference>
<evidence type="ECO:0000313" key="8">
    <source>
        <dbReference type="EMBL" id="GFP78395.1"/>
    </source>
</evidence>
<evidence type="ECO:0000256" key="3">
    <source>
        <dbReference type="ARBA" id="ARBA00022695"/>
    </source>
</evidence>
<name>A0A6V8SP60_9CLOT</name>
<comment type="function">
    <text evidence="6">Poorly processive, error-prone DNA polymerase involved in untargeted mutagenesis. Copies undamaged DNA at stalled replication forks, which arise in vivo from mismatched or misaligned primer ends. These misaligned primers can be extended by PolIV. Exhibits no 3'-5' exonuclease (proofreading) activity. May be involved in translesional synthesis, in conjunction with the beta clamp from PolIII.</text>
</comment>
<feature type="site" description="Substrate discrimination" evidence="6">
    <location>
        <position position="16"/>
    </location>
</feature>
<keyword evidence="6" id="KW-0963">Cytoplasm</keyword>
<reference evidence="8 9" key="1">
    <citation type="submission" date="2020-07" db="EMBL/GenBank/DDBJ databases">
        <title>A new beta-1,3-glucan-decomposing anaerobic bacterium isolated from anoxic soil subjected to biological soil disinfestation.</title>
        <authorList>
            <person name="Ueki A."/>
            <person name="Tonouchi A."/>
        </authorList>
    </citation>
    <scope>NUCLEOTIDE SEQUENCE [LARGE SCALE GENOMIC DNA]</scope>
    <source>
        <strain evidence="8 9">TW1</strain>
    </source>
</reference>
<feature type="domain" description="UmuC" evidence="7">
    <location>
        <begin position="7"/>
        <end position="194"/>
    </location>
</feature>
<feature type="binding site" evidence="6">
    <location>
        <position position="11"/>
    </location>
    <ligand>
        <name>Mg(2+)</name>
        <dbReference type="ChEBI" id="CHEBI:18420"/>
    </ligand>
</feature>
<dbReference type="Proteomes" id="UP000580568">
    <property type="component" value="Unassembled WGS sequence"/>
</dbReference>
<comment type="cofactor">
    <cofactor evidence="6">
        <name>Mg(2+)</name>
        <dbReference type="ChEBI" id="CHEBI:18420"/>
    </cofactor>
    <text evidence="6">Binds 2 magnesium ions per subunit.</text>
</comment>
<comment type="caution">
    <text evidence="8">The sequence shown here is derived from an EMBL/GenBank/DDBJ whole genome shotgun (WGS) entry which is preliminary data.</text>
</comment>
<dbReference type="Gene3D" id="3.30.70.270">
    <property type="match status" value="1"/>
</dbReference>
<keyword evidence="9" id="KW-1185">Reference proteome</keyword>
<dbReference type="PANTHER" id="PTHR11076:SF35">
    <property type="entry name" value="DNA REPAIR PROTEIN HOMOLOG YOBH"/>
    <property type="match status" value="1"/>
</dbReference>
<dbReference type="InterPro" id="IPR036775">
    <property type="entry name" value="DNA_pol_Y-fam_lit_finger_sf"/>
</dbReference>